<proteinExistence type="predicted"/>
<dbReference type="GeneID" id="54474293"/>
<evidence type="ECO:0000256" key="1">
    <source>
        <dbReference type="SAM" id="MobiDB-lite"/>
    </source>
</evidence>
<reference evidence="2" key="1">
    <citation type="journal article" date="2020" name="Stud. Mycol.">
        <title>101 Dothideomycetes genomes: a test case for predicting lifestyles and emergence of pathogens.</title>
        <authorList>
            <person name="Haridas S."/>
            <person name="Albert R."/>
            <person name="Binder M."/>
            <person name="Bloem J."/>
            <person name="Labutti K."/>
            <person name="Salamov A."/>
            <person name="Andreopoulos B."/>
            <person name="Baker S."/>
            <person name="Barry K."/>
            <person name="Bills G."/>
            <person name="Bluhm B."/>
            <person name="Cannon C."/>
            <person name="Castanera R."/>
            <person name="Culley D."/>
            <person name="Daum C."/>
            <person name="Ezra D."/>
            <person name="Gonzalez J."/>
            <person name="Henrissat B."/>
            <person name="Kuo A."/>
            <person name="Liang C."/>
            <person name="Lipzen A."/>
            <person name="Lutzoni F."/>
            <person name="Magnuson J."/>
            <person name="Mondo S."/>
            <person name="Nolan M."/>
            <person name="Ohm R."/>
            <person name="Pangilinan J."/>
            <person name="Park H.-J."/>
            <person name="Ramirez L."/>
            <person name="Alfaro M."/>
            <person name="Sun H."/>
            <person name="Tritt A."/>
            <person name="Yoshinaga Y."/>
            <person name="Zwiers L.-H."/>
            <person name="Turgeon B."/>
            <person name="Goodwin S."/>
            <person name="Spatafora J."/>
            <person name="Crous P."/>
            <person name="Grigoriev I."/>
        </authorList>
    </citation>
    <scope>NUCLEOTIDE SEQUENCE</scope>
    <source>
        <strain evidence="2">CBS 113389</strain>
    </source>
</reference>
<protein>
    <recommendedName>
        <fullName evidence="4">Myb-like domain-containing protein</fullName>
    </recommendedName>
</protein>
<feature type="region of interest" description="Disordered" evidence="1">
    <location>
        <begin position="26"/>
        <end position="107"/>
    </location>
</feature>
<dbReference type="OrthoDB" id="5427780at2759"/>
<dbReference type="AlphaFoldDB" id="A0A6A6PX39"/>
<feature type="compositionally biased region" description="Basic and acidic residues" evidence="1">
    <location>
        <begin position="30"/>
        <end position="62"/>
    </location>
</feature>
<feature type="compositionally biased region" description="Basic and acidic residues" evidence="1">
    <location>
        <begin position="69"/>
        <end position="78"/>
    </location>
</feature>
<name>A0A6A6PX39_9PEZI</name>
<dbReference type="Proteomes" id="UP000799767">
    <property type="component" value="Unassembled WGS sequence"/>
</dbReference>
<dbReference type="RefSeq" id="XP_033590890.1">
    <property type="nucleotide sequence ID" value="XM_033733291.1"/>
</dbReference>
<dbReference type="EMBL" id="MU001634">
    <property type="protein sequence ID" value="KAF2484321.1"/>
    <property type="molecule type" value="Genomic_DNA"/>
</dbReference>
<sequence length="174" mass="19451">MKAENKTWAQIIEVLGRNKGVLQSRFKQIQKNDGEGDAGAAKKDEGQKESNPKGDKGGEGKQGKQKKKEKSEEKKEAPKPPSKAPSHKPPVKAPSKAPSNKAGNGEARFTMGEWMTLQEDDLFSFGELQCLSELIMRDEQLRWLRIASAFGDKTGRRVHPEDIREKFEEMGRMG</sequence>
<evidence type="ECO:0000313" key="3">
    <source>
        <dbReference type="Proteomes" id="UP000799767"/>
    </source>
</evidence>
<gene>
    <name evidence="2" type="ORF">BDY17DRAFT_295406</name>
</gene>
<keyword evidence="3" id="KW-1185">Reference proteome</keyword>
<evidence type="ECO:0000313" key="2">
    <source>
        <dbReference type="EMBL" id="KAF2484321.1"/>
    </source>
</evidence>
<feature type="compositionally biased region" description="Low complexity" evidence="1">
    <location>
        <begin position="93"/>
        <end position="102"/>
    </location>
</feature>
<evidence type="ECO:0008006" key="4">
    <source>
        <dbReference type="Google" id="ProtNLM"/>
    </source>
</evidence>
<accession>A0A6A6PX39</accession>
<organism evidence="2 3">
    <name type="scientific">Neohortaea acidophila</name>
    <dbReference type="NCBI Taxonomy" id="245834"/>
    <lineage>
        <taxon>Eukaryota</taxon>
        <taxon>Fungi</taxon>
        <taxon>Dikarya</taxon>
        <taxon>Ascomycota</taxon>
        <taxon>Pezizomycotina</taxon>
        <taxon>Dothideomycetes</taxon>
        <taxon>Dothideomycetidae</taxon>
        <taxon>Mycosphaerellales</taxon>
        <taxon>Teratosphaeriaceae</taxon>
        <taxon>Neohortaea</taxon>
    </lineage>
</organism>